<dbReference type="RefSeq" id="WP_111250894.1">
    <property type="nucleotide sequence ID" value="NZ_QKWH01000005.1"/>
</dbReference>
<organism evidence="2 3">
    <name type="scientific">Xylanimonas oleitrophica</name>
    <dbReference type="NCBI Taxonomy" id="2607479"/>
    <lineage>
        <taxon>Bacteria</taxon>
        <taxon>Bacillati</taxon>
        <taxon>Actinomycetota</taxon>
        <taxon>Actinomycetes</taxon>
        <taxon>Micrococcales</taxon>
        <taxon>Promicromonosporaceae</taxon>
        <taxon>Xylanimonas</taxon>
    </lineage>
</organism>
<sequence length="271" mass="28507">MITRLRQRAHENRYEIERALAPHVDERWAESFLLELRLQGVGGDDIGQALAEVDSHVAESGTPADVAFGDPAAYARSLELPQSEQQAGRSVLQMLLPNAVSFAGMMLAITSAPAVARQEDLSLTWGILTAVALGIAVITALLRWTDPVVRAVVNHPFRAWLASMAAIAVVVAPSVAGLTTDLVLSREAVHMSALPVLVAGVLAVLVVAAWNLRPSELVEDPVVPPLPAAGAGAGGRRRQPTKGRGAAIVVALSTPVATVALVAVSWWAATR</sequence>
<feature type="transmembrane region" description="Helical" evidence="1">
    <location>
        <begin position="246"/>
        <end position="269"/>
    </location>
</feature>
<proteinExistence type="predicted"/>
<keyword evidence="3" id="KW-1185">Reference proteome</keyword>
<feature type="transmembrane region" description="Helical" evidence="1">
    <location>
        <begin position="122"/>
        <end position="145"/>
    </location>
</feature>
<evidence type="ECO:0000256" key="1">
    <source>
        <dbReference type="SAM" id="Phobius"/>
    </source>
</evidence>
<comment type="caution">
    <text evidence="2">The sequence shown here is derived from an EMBL/GenBank/DDBJ whole genome shotgun (WGS) entry which is preliminary data.</text>
</comment>
<dbReference type="Proteomes" id="UP000248783">
    <property type="component" value="Unassembled WGS sequence"/>
</dbReference>
<evidence type="ECO:0000313" key="2">
    <source>
        <dbReference type="EMBL" id="PZR53101.1"/>
    </source>
</evidence>
<accession>A0A2W5YF34</accession>
<feature type="transmembrane region" description="Helical" evidence="1">
    <location>
        <begin position="157"/>
        <end position="176"/>
    </location>
</feature>
<keyword evidence="1" id="KW-0472">Membrane</keyword>
<keyword evidence="1" id="KW-1133">Transmembrane helix</keyword>
<evidence type="ECO:0000313" key="3">
    <source>
        <dbReference type="Proteomes" id="UP000248783"/>
    </source>
</evidence>
<dbReference type="AlphaFoldDB" id="A0A2W5YF34"/>
<gene>
    <name evidence="2" type="ORF">DNL40_08835</name>
</gene>
<feature type="transmembrane region" description="Helical" evidence="1">
    <location>
        <begin position="95"/>
        <end position="116"/>
    </location>
</feature>
<feature type="transmembrane region" description="Helical" evidence="1">
    <location>
        <begin position="188"/>
        <end position="210"/>
    </location>
</feature>
<reference evidence="2 3" key="1">
    <citation type="submission" date="2018-06" db="EMBL/GenBank/DDBJ databases">
        <title>Whole genome sequencing of a novel hydrocarbon degrading bacterial strain, PW21 isolated from oil contaminated produced water sample.</title>
        <authorList>
            <person name="Nagkirti P."/>
            <person name="Shaikh A."/>
            <person name="Gowdaman V."/>
            <person name="Engineer A.E."/>
            <person name="Dagar S."/>
            <person name="Dhakephalkar P.K."/>
        </authorList>
    </citation>
    <scope>NUCLEOTIDE SEQUENCE [LARGE SCALE GENOMIC DNA]</scope>
    <source>
        <strain evidence="2 3">PW21</strain>
    </source>
</reference>
<keyword evidence="1" id="KW-0812">Transmembrane</keyword>
<name>A0A2W5YF34_9MICO</name>
<protein>
    <submittedName>
        <fullName evidence="2">Uncharacterized protein</fullName>
    </submittedName>
</protein>
<dbReference type="EMBL" id="QKWH01000005">
    <property type="protein sequence ID" value="PZR53101.1"/>
    <property type="molecule type" value="Genomic_DNA"/>
</dbReference>